<dbReference type="HOGENOM" id="CLU_3163364_0_0_3"/>
<dbReference type="KEGG" id="amr:AM1_B0055"/>
<sequence length="47" mass="5160">MWANPSSRQKTLRKDANDLAMVGAIPTRGSIGFEGIRQLPQFDQVSA</sequence>
<evidence type="ECO:0000313" key="1">
    <source>
        <dbReference type="EMBL" id="ABW31781.1"/>
    </source>
</evidence>
<dbReference type="EMBL" id="CP000839">
    <property type="protein sequence ID" value="ABW31781.1"/>
    <property type="molecule type" value="Genomic_DNA"/>
</dbReference>
<keyword evidence="1" id="KW-0614">Plasmid</keyword>
<proteinExistence type="predicted"/>
<keyword evidence="2" id="KW-1185">Reference proteome</keyword>
<evidence type="ECO:0000313" key="2">
    <source>
        <dbReference type="Proteomes" id="UP000000268"/>
    </source>
</evidence>
<protein>
    <submittedName>
        <fullName evidence="1">Uncharacterized protein</fullName>
    </submittedName>
</protein>
<dbReference type="Proteomes" id="UP000000268">
    <property type="component" value="Plasmid pREB2"/>
</dbReference>
<dbReference type="AlphaFoldDB" id="A8ZM12"/>
<accession>A8ZM12</accession>
<organism evidence="1 2">
    <name type="scientific">Acaryochloris marina (strain MBIC 11017)</name>
    <dbReference type="NCBI Taxonomy" id="329726"/>
    <lineage>
        <taxon>Bacteria</taxon>
        <taxon>Bacillati</taxon>
        <taxon>Cyanobacteriota</taxon>
        <taxon>Cyanophyceae</taxon>
        <taxon>Acaryochloridales</taxon>
        <taxon>Acaryochloridaceae</taxon>
        <taxon>Acaryochloris</taxon>
    </lineage>
</organism>
<gene>
    <name evidence="1" type="ordered locus">AM1_B0055</name>
</gene>
<geneLocation type="plasmid" evidence="1 2">
    <name>pREB2</name>
</geneLocation>
<name>A8ZM12_ACAM1</name>
<reference evidence="1 2" key="1">
    <citation type="journal article" date="2008" name="Proc. Natl. Acad. Sci. U.S.A.">
        <title>Niche adaptation and genome expansion in the chlorophyll d-producing cyanobacterium Acaryochloris marina.</title>
        <authorList>
            <person name="Swingley W.D."/>
            <person name="Chen M."/>
            <person name="Cheung P.C."/>
            <person name="Conrad A.L."/>
            <person name="Dejesa L.C."/>
            <person name="Hao J."/>
            <person name="Honchak B.M."/>
            <person name="Karbach L.E."/>
            <person name="Kurdoglu A."/>
            <person name="Lahiri S."/>
            <person name="Mastrian S.D."/>
            <person name="Miyashita H."/>
            <person name="Page L."/>
            <person name="Ramakrishna P."/>
            <person name="Satoh S."/>
            <person name="Sattley W.M."/>
            <person name="Shimada Y."/>
            <person name="Taylor H.L."/>
            <person name="Tomo T."/>
            <person name="Tsuchiya T."/>
            <person name="Wang Z.T."/>
            <person name="Raymond J."/>
            <person name="Mimuro M."/>
            <person name="Blankenship R.E."/>
            <person name="Touchman J.W."/>
        </authorList>
    </citation>
    <scope>NUCLEOTIDE SEQUENCE [LARGE SCALE GENOMIC DNA]</scope>
    <source>
        <strain evidence="2">MBIC 11017</strain>
        <plasmid evidence="2">Plasmid pREB2</plasmid>
    </source>
</reference>